<dbReference type="InterPro" id="IPR041373">
    <property type="entry name" value="RT_RNaseH"/>
</dbReference>
<keyword evidence="6" id="KW-0378">Hydrolase</keyword>
<comment type="caution">
    <text evidence="10">The sequence shown here is derived from an EMBL/GenBank/DDBJ whole genome shotgun (WGS) entry which is preliminary data.</text>
</comment>
<evidence type="ECO:0000313" key="10">
    <source>
        <dbReference type="EMBL" id="GEU58641.1"/>
    </source>
</evidence>
<dbReference type="CDD" id="cd01647">
    <property type="entry name" value="RT_LTR"/>
    <property type="match status" value="1"/>
</dbReference>
<evidence type="ECO:0000256" key="5">
    <source>
        <dbReference type="ARBA" id="ARBA00022759"/>
    </source>
</evidence>
<dbReference type="InterPro" id="IPR000477">
    <property type="entry name" value="RT_dom"/>
</dbReference>
<dbReference type="Gene3D" id="3.10.10.10">
    <property type="entry name" value="HIV Type 1 Reverse Transcriptase, subunit A, domain 1"/>
    <property type="match status" value="1"/>
</dbReference>
<accession>A0A6L2LA36</accession>
<dbReference type="EMBL" id="BKCJ010004036">
    <property type="protein sequence ID" value="GEU58641.1"/>
    <property type="molecule type" value="Genomic_DNA"/>
</dbReference>
<dbReference type="InterPro" id="IPR053134">
    <property type="entry name" value="RNA-dir_DNA_polymerase"/>
</dbReference>
<feature type="domain" description="Reverse transcriptase" evidence="8">
    <location>
        <begin position="683"/>
        <end position="779"/>
    </location>
</feature>
<name>A0A6L2LA36_TANCI</name>
<evidence type="ECO:0000259" key="9">
    <source>
        <dbReference type="Pfam" id="PF17917"/>
    </source>
</evidence>
<dbReference type="GO" id="GO:0004519">
    <property type="term" value="F:endonuclease activity"/>
    <property type="evidence" value="ECO:0007669"/>
    <property type="project" value="UniProtKB-KW"/>
</dbReference>
<evidence type="ECO:0000256" key="3">
    <source>
        <dbReference type="ARBA" id="ARBA00022695"/>
    </source>
</evidence>
<reference evidence="10" key="1">
    <citation type="journal article" date="2019" name="Sci. Rep.">
        <title>Draft genome of Tanacetum cinerariifolium, the natural source of mosquito coil.</title>
        <authorList>
            <person name="Yamashiro T."/>
            <person name="Shiraishi A."/>
            <person name="Satake H."/>
            <person name="Nakayama K."/>
        </authorList>
    </citation>
    <scope>NUCLEOTIDE SEQUENCE</scope>
</reference>
<organism evidence="10">
    <name type="scientific">Tanacetum cinerariifolium</name>
    <name type="common">Dalmatian daisy</name>
    <name type="synonym">Chrysanthemum cinerariifolium</name>
    <dbReference type="NCBI Taxonomy" id="118510"/>
    <lineage>
        <taxon>Eukaryota</taxon>
        <taxon>Viridiplantae</taxon>
        <taxon>Streptophyta</taxon>
        <taxon>Embryophyta</taxon>
        <taxon>Tracheophyta</taxon>
        <taxon>Spermatophyta</taxon>
        <taxon>Magnoliopsida</taxon>
        <taxon>eudicotyledons</taxon>
        <taxon>Gunneridae</taxon>
        <taxon>Pentapetalae</taxon>
        <taxon>asterids</taxon>
        <taxon>campanulids</taxon>
        <taxon>Asterales</taxon>
        <taxon>Asteraceae</taxon>
        <taxon>Asteroideae</taxon>
        <taxon>Anthemideae</taxon>
        <taxon>Anthemidinae</taxon>
        <taxon>Tanacetum</taxon>
    </lineage>
</organism>
<keyword evidence="1" id="KW-0645">Protease</keyword>
<evidence type="ECO:0000256" key="6">
    <source>
        <dbReference type="ARBA" id="ARBA00022801"/>
    </source>
</evidence>
<keyword evidence="4" id="KW-0540">Nuclease</keyword>
<dbReference type="CDD" id="cd09274">
    <property type="entry name" value="RNase_HI_RT_Ty3"/>
    <property type="match status" value="1"/>
</dbReference>
<evidence type="ECO:0000256" key="4">
    <source>
        <dbReference type="ARBA" id="ARBA00022722"/>
    </source>
</evidence>
<keyword evidence="5" id="KW-0255">Endonuclease</keyword>
<sequence>MLPKFSQIVNRLYAFIYETNHSKSGLGLPSIVALDMARRQPYWKVIEHVNHKKFSDEGVIVVEEDPDVIHFDNLSDLPLSTSLSDLDNANLHIDGQSTEVDAPPDIIDLDEDDDIIDDEDALPQDLAYSDDEDLVNVDVDDGVEMSADVARGHGGDGSDDDRPLHTIYPLAKAPKNPIWVEEKRVVCIPARRPETVNWVFTRDEDRAIYEKMLRLQALGPITPSVARERIPGALSPSTYPGRHVAWDWYSQRQVAREGVKLSLGIVEDAFVLPFLAKGPDGAERKAAILTKIGMQFDLKPHMQSQRWTDINAGIQQHLQKLYNTNKASLQAAHWVINPETGTYDVENIRQRRPENITRQIGMLSLPFGMITGTKPGPLKIAKTEQRARSLAGKDRGHLLAFEIRCNTPQTLISLRPNLEVLQIGIKSQGYREPVVMSADSAVTYTSVHSKARSWSIPSEDPYEEAAQQLLEQGPRSPEYVPDPIKLEDHVLAHIPKHLEDLVSAEDEASIEAYIPDVASAPTPPLPPSFFIPTTPPLLHIPLPVPSTSRRAEIPEANMPPRKRLLLTAPRPGCEVGESSAAVARQPGPIMARSVNCSFVDTIETRFRDTERRMMTALEMVNMRGKRLKDVPVVQEFLEVFPEDLPGIPPTRQVEFRIDLVPGAAPVARAPYRSSPWGALVLFVKKKDGSFRMCIDYQELNKLTVKNRYPLPRIDDLFDQLQGSSVYSKIDLSSGYHQLRVREKDIPKTAFRTRYGHYEFQVMPFGLTNAPAVFMDLMNRKLWSAPILALPEGSEDFIVYCDASIKGLGAVLMQREKVIAYASRQLKIHEENSTTHDLELGAVVLALKIWRHYIYGTKCMVFTVHKSLKHILDQKELNMRQRRWLELLSDYDCDIRYHRGKGTRKPNLCGRKAGRLHTRQETRNLGLKKITDDKGTEDAFVLPFLAKGPDGVERKAAILTKIGTQFDLKPHIQSQRWTDINAVIQQHLQKLYNTNKASLQAAHWVINPETGTNQARAAQNRQNRAKSTVTCRQGSGSLARLRDQMDEMLRLQRLGSNTETGVPYTEEEIVAIVRKGKRRGHLPGVGRVLSGRATGGCPPPPQSTVDSADVEKLKKGKSLTKQVKMMMRFFRSDDKFSQMLDQFESSPDFGGPSG</sequence>
<dbReference type="Pfam" id="PF00078">
    <property type="entry name" value="RVT_1"/>
    <property type="match status" value="1"/>
</dbReference>
<keyword evidence="7" id="KW-0695">RNA-directed DNA polymerase</keyword>
<dbReference type="AlphaFoldDB" id="A0A6L2LA36"/>
<dbReference type="SUPFAM" id="SSF56672">
    <property type="entry name" value="DNA/RNA polymerases"/>
    <property type="match status" value="1"/>
</dbReference>
<dbReference type="GO" id="GO:0006508">
    <property type="term" value="P:proteolysis"/>
    <property type="evidence" value="ECO:0007669"/>
    <property type="project" value="UniProtKB-KW"/>
</dbReference>
<evidence type="ECO:0000256" key="7">
    <source>
        <dbReference type="ARBA" id="ARBA00022918"/>
    </source>
</evidence>
<keyword evidence="3" id="KW-0548">Nucleotidyltransferase</keyword>
<evidence type="ECO:0000259" key="8">
    <source>
        <dbReference type="Pfam" id="PF00078"/>
    </source>
</evidence>
<proteinExistence type="predicted"/>
<dbReference type="GO" id="GO:0003964">
    <property type="term" value="F:RNA-directed DNA polymerase activity"/>
    <property type="evidence" value="ECO:0007669"/>
    <property type="project" value="UniProtKB-KW"/>
</dbReference>
<dbReference type="FunFam" id="3.10.10.10:FF:000007">
    <property type="entry name" value="Retrovirus-related Pol polyprotein from transposon 17.6-like Protein"/>
    <property type="match status" value="1"/>
</dbReference>
<keyword evidence="2" id="KW-0808">Transferase</keyword>
<dbReference type="PANTHER" id="PTHR24559:SF427">
    <property type="entry name" value="RNA-DIRECTED DNA POLYMERASE"/>
    <property type="match status" value="1"/>
</dbReference>
<evidence type="ECO:0000256" key="1">
    <source>
        <dbReference type="ARBA" id="ARBA00022670"/>
    </source>
</evidence>
<dbReference type="Pfam" id="PF17917">
    <property type="entry name" value="RT_RNaseH"/>
    <property type="match status" value="1"/>
</dbReference>
<dbReference type="GO" id="GO:0008233">
    <property type="term" value="F:peptidase activity"/>
    <property type="evidence" value="ECO:0007669"/>
    <property type="project" value="UniProtKB-KW"/>
</dbReference>
<dbReference type="InterPro" id="IPR043502">
    <property type="entry name" value="DNA/RNA_pol_sf"/>
</dbReference>
<dbReference type="Gene3D" id="3.30.70.270">
    <property type="match status" value="1"/>
</dbReference>
<evidence type="ECO:0000256" key="2">
    <source>
        <dbReference type="ARBA" id="ARBA00022679"/>
    </source>
</evidence>
<gene>
    <name evidence="10" type="ORF">Tci_030619</name>
</gene>
<feature type="domain" description="Reverse transcriptase RNase H-like" evidence="9">
    <location>
        <begin position="793"/>
        <end position="890"/>
    </location>
</feature>
<dbReference type="InterPro" id="IPR043128">
    <property type="entry name" value="Rev_trsase/Diguanyl_cyclase"/>
</dbReference>
<protein>
    <submittedName>
        <fullName evidence="10">Retrovirus-related Pol polyprotein from transposon 17.6</fullName>
    </submittedName>
</protein>
<dbReference type="PANTHER" id="PTHR24559">
    <property type="entry name" value="TRANSPOSON TY3-I GAG-POL POLYPROTEIN"/>
    <property type="match status" value="1"/>
</dbReference>